<evidence type="ECO:0000259" key="1">
    <source>
        <dbReference type="PROSITE" id="PS51029"/>
    </source>
</evidence>
<dbReference type="EMBL" id="VXIV02000084">
    <property type="protein sequence ID" value="KAF6041046.1"/>
    <property type="molecule type" value="Genomic_DNA"/>
</dbReference>
<organism evidence="2 3">
    <name type="scientific">Bugula neritina</name>
    <name type="common">Brown bryozoan</name>
    <name type="synonym">Sertularia neritina</name>
    <dbReference type="NCBI Taxonomy" id="10212"/>
    <lineage>
        <taxon>Eukaryota</taxon>
        <taxon>Metazoa</taxon>
        <taxon>Spiralia</taxon>
        <taxon>Lophotrochozoa</taxon>
        <taxon>Bryozoa</taxon>
        <taxon>Gymnolaemata</taxon>
        <taxon>Cheilostomatida</taxon>
        <taxon>Flustrina</taxon>
        <taxon>Buguloidea</taxon>
        <taxon>Bugulidae</taxon>
        <taxon>Bugula</taxon>
    </lineage>
</organism>
<dbReference type="GO" id="GO:0005634">
    <property type="term" value="C:nucleus"/>
    <property type="evidence" value="ECO:0007669"/>
    <property type="project" value="TreeGrafter"/>
</dbReference>
<dbReference type="SMART" id="SM00595">
    <property type="entry name" value="MADF"/>
    <property type="match status" value="1"/>
</dbReference>
<dbReference type="PANTHER" id="PTHR12243">
    <property type="entry name" value="MADF DOMAIN TRANSCRIPTION FACTOR"/>
    <property type="match status" value="1"/>
</dbReference>
<protein>
    <recommendedName>
        <fullName evidence="1">MADF domain-containing protein</fullName>
    </recommendedName>
</protein>
<reference evidence="2" key="1">
    <citation type="submission" date="2020-06" db="EMBL/GenBank/DDBJ databases">
        <title>Draft genome of Bugula neritina, a colonial animal packing powerful symbionts and potential medicines.</title>
        <authorList>
            <person name="Rayko M."/>
        </authorList>
    </citation>
    <scope>NUCLEOTIDE SEQUENCE [LARGE SCALE GENOMIC DNA]</scope>
    <source>
        <strain evidence="2">Kwan_BN1</strain>
    </source>
</reference>
<keyword evidence="3" id="KW-1185">Reference proteome</keyword>
<gene>
    <name evidence="2" type="ORF">EB796_000634</name>
</gene>
<sequence length="140" mass="16080">MEQIRQYPELYDKSNTLFKDKDAKYQAWKNIATALSTTEDFAKTRYNTIRTRLTKYLGKLKSHHGSVAAGTAKPSFESLRWLYPHIEHRHVGKRPSENGELNNDVVESDNETNSIVAAMASKLTQKDKKLKKELLDCHSL</sequence>
<feature type="domain" description="MADF" evidence="1">
    <location>
        <begin position="1"/>
        <end position="87"/>
    </location>
</feature>
<dbReference type="InterPro" id="IPR039353">
    <property type="entry name" value="TF_Adf1"/>
</dbReference>
<evidence type="ECO:0000313" key="3">
    <source>
        <dbReference type="Proteomes" id="UP000593567"/>
    </source>
</evidence>
<dbReference type="Proteomes" id="UP000593567">
    <property type="component" value="Unassembled WGS sequence"/>
</dbReference>
<evidence type="ECO:0000313" key="2">
    <source>
        <dbReference type="EMBL" id="KAF6041046.1"/>
    </source>
</evidence>
<dbReference type="PROSITE" id="PS51029">
    <property type="entry name" value="MADF"/>
    <property type="match status" value="1"/>
</dbReference>
<name>A0A7J7KS64_BUGNE</name>
<dbReference type="GO" id="GO:0005667">
    <property type="term" value="C:transcription regulator complex"/>
    <property type="evidence" value="ECO:0007669"/>
    <property type="project" value="TreeGrafter"/>
</dbReference>
<dbReference type="AlphaFoldDB" id="A0A7J7KS64"/>
<dbReference type="InterPro" id="IPR006578">
    <property type="entry name" value="MADF-dom"/>
</dbReference>
<dbReference type="PANTHER" id="PTHR12243:SF67">
    <property type="entry name" value="COREPRESSOR OF PANGOLIN, ISOFORM A-RELATED"/>
    <property type="match status" value="1"/>
</dbReference>
<proteinExistence type="predicted"/>
<dbReference type="GO" id="GO:0006357">
    <property type="term" value="P:regulation of transcription by RNA polymerase II"/>
    <property type="evidence" value="ECO:0007669"/>
    <property type="project" value="TreeGrafter"/>
</dbReference>
<comment type="caution">
    <text evidence="2">The sequence shown here is derived from an EMBL/GenBank/DDBJ whole genome shotgun (WGS) entry which is preliminary data.</text>
</comment>
<dbReference type="OrthoDB" id="8195830at2759"/>
<accession>A0A7J7KS64</accession>
<dbReference type="Pfam" id="PF10545">
    <property type="entry name" value="MADF_DNA_bdg"/>
    <property type="match status" value="1"/>
</dbReference>